<dbReference type="Pfam" id="PF19570">
    <property type="entry name" value="DUF6088"/>
    <property type="match status" value="1"/>
</dbReference>
<evidence type="ECO:0008006" key="3">
    <source>
        <dbReference type="Google" id="ProtNLM"/>
    </source>
</evidence>
<reference evidence="1 2" key="1">
    <citation type="journal article" date="2018" name="Aquat. Microb. Ecol.">
        <title>Gammaproteobacterial methanotrophs dominate.</title>
        <authorList>
            <person name="Rissanen A.J."/>
            <person name="Saarenheimo J."/>
            <person name="Tiirola M."/>
            <person name="Peura S."/>
            <person name="Aalto S.L."/>
            <person name="Karvinen A."/>
            <person name="Nykanen H."/>
        </authorList>
    </citation>
    <scope>NUCLEOTIDE SEQUENCE [LARGE SCALE GENOMIC DNA]</scope>
    <source>
        <strain evidence="1">AMbin10</strain>
    </source>
</reference>
<dbReference type="AlphaFoldDB" id="A0A2W4RGF3"/>
<organism evidence="1 2">
    <name type="scientific">Candidatus Methylumidiphilus alinenensis</name>
    <dbReference type="NCBI Taxonomy" id="2202197"/>
    <lineage>
        <taxon>Bacteria</taxon>
        <taxon>Pseudomonadati</taxon>
        <taxon>Pseudomonadota</taxon>
        <taxon>Gammaproteobacteria</taxon>
        <taxon>Methylococcales</taxon>
        <taxon>Candidatus Methylumidiphilus</taxon>
    </lineage>
</organism>
<gene>
    <name evidence="1" type="ORF">DM484_07485</name>
</gene>
<dbReference type="InterPro" id="IPR045738">
    <property type="entry name" value="DUF6088"/>
</dbReference>
<sequence length="137" mass="15073">MSRYGSVEYKIVARIARKKCAVFVREDFKDLSDYDQVGRALRNIAKEGRLIRLGYGVYAKAKKSSINGKLVPVAPLPDLAKEALARLGIKTAPSRLENDYNAGKTTQVPTGRLIAVRGRVNRKLGYGGAYVSYEPAP</sequence>
<accession>A0A2W4RGF3</accession>
<proteinExistence type="predicted"/>
<comment type="caution">
    <text evidence="1">The sequence shown here is derived from an EMBL/GenBank/DDBJ whole genome shotgun (WGS) entry which is preliminary data.</text>
</comment>
<protein>
    <recommendedName>
        <fullName evidence="3">S-adenosylhomocysteine hydrolase</fullName>
    </recommendedName>
</protein>
<evidence type="ECO:0000313" key="2">
    <source>
        <dbReference type="Proteomes" id="UP000249396"/>
    </source>
</evidence>
<dbReference type="Proteomes" id="UP000249396">
    <property type="component" value="Unassembled WGS sequence"/>
</dbReference>
<dbReference type="EMBL" id="QJPH01000251">
    <property type="protein sequence ID" value="PZN81846.1"/>
    <property type="molecule type" value="Genomic_DNA"/>
</dbReference>
<name>A0A2W4RGF3_9GAMM</name>
<evidence type="ECO:0000313" key="1">
    <source>
        <dbReference type="EMBL" id="PZN81846.1"/>
    </source>
</evidence>